<evidence type="ECO:0000313" key="2">
    <source>
        <dbReference type="Proteomes" id="UP000275910"/>
    </source>
</evidence>
<dbReference type="PANTHER" id="PTHR48229">
    <property type="entry name" value="CAIB/BAIF FAMILY ENZYME (AFU_ORTHOLOGUE AFUA_1G05360)-RELATED"/>
    <property type="match status" value="1"/>
</dbReference>
<dbReference type="InterPro" id="IPR003673">
    <property type="entry name" value="CoA-Trfase_fam_III"/>
</dbReference>
<proteinExistence type="predicted"/>
<dbReference type="InterPro" id="IPR052985">
    <property type="entry name" value="CoA-trans_III_biosynth/detox"/>
</dbReference>
<dbReference type="PANTHER" id="PTHR48229:SF1">
    <property type="entry name" value="ALPHA METHYLACYL-COA RACEMASE-RELATED"/>
    <property type="match status" value="1"/>
</dbReference>
<reference evidence="1 2" key="1">
    <citation type="submission" date="2018-10" db="EMBL/GenBank/DDBJ databases">
        <title>The genome of Lysobacter enzymogenes OH11.</title>
        <authorList>
            <person name="Liu F."/>
            <person name="Zhao Y."/>
            <person name="Qian G."/>
            <person name="Chen Y."/>
            <person name="Xu H."/>
        </authorList>
    </citation>
    <scope>NUCLEOTIDE SEQUENCE [LARGE SCALE GENOMIC DNA]</scope>
    <source>
        <strain evidence="1 2">OH11</strain>
    </source>
</reference>
<dbReference type="Pfam" id="PF02515">
    <property type="entry name" value="CoA_transf_3"/>
    <property type="match status" value="2"/>
</dbReference>
<gene>
    <name evidence="1" type="ORF">D9T17_15070</name>
</gene>
<protein>
    <submittedName>
        <fullName evidence="1">Uncharacterized protein</fullName>
    </submittedName>
</protein>
<accession>A0A3N2RFN3</accession>
<dbReference type="Gene3D" id="3.40.50.10540">
    <property type="entry name" value="Crotonobetainyl-coa:carnitine coa-transferase, domain 1"/>
    <property type="match status" value="2"/>
</dbReference>
<name>A0A3N2RFN3_LYSEN</name>
<dbReference type="InterPro" id="IPR023606">
    <property type="entry name" value="CoA-Trfase_III_dom_1_sf"/>
</dbReference>
<dbReference type="SUPFAM" id="SSF89796">
    <property type="entry name" value="CoA-transferase family III (CaiB/BaiF)"/>
    <property type="match status" value="2"/>
</dbReference>
<organism evidence="1 2">
    <name type="scientific">Lysobacter enzymogenes</name>
    <dbReference type="NCBI Taxonomy" id="69"/>
    <lineage>
        <taxon>Bacteria</taxon>
        <taxon>Pseudomonadati</taxon>
        <taxon>Pseudomonadota</taxon>
        <taxon>Gammaproteobacteria</taxon>
        <taxon>Lysobacterales</taxon>
        <taxon>Lysobacteraceae</taxon>
        <taxon>Lysobacter</taxon>
    </lineage>
</organism>
<dbReference type="InterPro" id="IPR044855">
    <property type="entry name" value="CoA-Trfase_III_dom3_sf"/>
</dbReference>
<dbReference type="GO" id="GO:0003824">
    <property type="term" value="F:catalytic activity"/>
    <property type="evidence" value="ECO:0007669"/>
    <property type="project" value="InterPro"/>
</dbReference>
<evidence type="ECO:0000313" key="1">
    <source>
        <dbReference type="EMBL" id="ROU06262.1"/>
    </source>
</evidence>
<dbReference type="EMBL" id="RCTY01000036">
    <property type="protein sequence ID" value="ROU06262.1"/>
    <property type="molecule type" value="Genomic_DNA"/>
</dbReference>
<comment type="caution">
    <text evidence="1">The sequence shown here is derived from an EMBL/GenBank/DDBJ whole genome shotgun (WGS) entry which is preliminary data.</text>
</comment>
<sequence>MLNYPVVNTHADIARVVDLILAEAGLDRSDQGGSLGFAGLDPIRRTHLKVGAMSAAVIAANAVATSILWRDRTGMGQDIHVDLRQSYVTQSPWQAHLAQYTTVNGVSQMMGGEIGQLGALLLPTRDDRWVILTSLYASNTQRVCELLDCGVHVRQLERATRKWDAADLEQAAQDAGVPLAICRTSEEYRASEQYRYNAAAPLIHIEKIGDGPAIPLPDGERPLSGLRVLGMTHVVAGPTVLRQLAAQGADCLNLNSNHWVELPAIYWQCYPGIRQAYMDIRHEANKPGIYALAAEADVFVQNLRPKMAARAGYSPQTLAERRPGIVCVDLSLNATQGPWADWMGYDFIAGGLTGLFCDLGSADQPRMPNDVNVVCDFMTGYLASIGVQAALRRRAREGGSYRVCVNLAQTIMLEQALGFVDTDTLLKYDELGDAHKPLPPVLQTGQTAFGEFTRLGSQVGMSKTPEYWADPMIHPIGSSRPVWLPR</sequence>
<dbReference type="RefSeq" id="WP_123648185.1">
    <property type="nucleotide sequence ID" value="NZ_RCTY01000036.1"/>
</dbReference>
<dbReference type="Proteomes" id="UP000275910">
    <property type="component" value="Unassembled WGS sequence"/>
</dbReference>
<dbReference type="Gene3D" id="3.30.1540.10">
    <property type="entry name" value="formyl-coa transferase, domain 3"/>
    <property type="match status" value="1"/>
</dbReference>
<dbReference type="AlphaFoldDB" id="A0A3N2RFN3"/>